<dbReference type="AlphaFoldDB" id="A0A2T1AJS5"/>
<dbReference type="OrthoDB" id="9806840at2"/>
<sequence length="335" mass="37662">MLHHLLRRLLWLVPALAVSSGAQAALDVCNDTAASHNVAIGYESEQGWISEGWWQVPADGCARVVSGDLPRRFYYLRVETEGWGFLDDKLGFCVDDKAFAIVDDDNCARRGYRQEEFARIDTGPDTPDFTYALSANLKRDFLNSAPSAASSQLRHIAVFQGCLREVDPYVSFCTFIGEGRRFVVYDDGRTPDALLKQMHSLRQGRSVALTGQREDVFDTTSELILSNIEVLPMDRFDRLLARLQGRWQSVDDPNDSFRVTGAERVNTYAGAETSVEYISIQTQCAGSKDEQGMYLFTWDRNAGTSLCYRIAQASDEQLSLVYLPIGTQLTYRRES</sequence>
<dbReference type="Proteomes" id="UP000237718">
    <property type="component" value="Unassembled WGS sequence"/>
</dbReference>
<proteinExistence type="predicted"/>
<gene>
    <name evidence="2" type="ORF">CLV89_103124</name>
</gene>
<keyword evidence="1" id="KW-0732">Signal</keyword>
<reference evidence="2 3" key="1">
    <citation type="submission" date="2018-03" db="EMBL/GenBank/DDBJ databases">
        <title>Genomic Encyclopedia of Archaeal and Bacterial Type Strains, Phase II (KMG-II): from individual species to whole genera.</title>
        <authorList>
            <person name="Goeker M."/>
        </authorList>
    </citation>
    <scope>NUCLEOTIDE SEQUENCE [LARGE SCALE GENOMIC DNA]</scope>
    <source>
        <strain evidence="2 3">DSM 25328</strain>
    </source>
</reference>
<protein>
    <submittedName>
        <fullName evidence="2">Putative membrane protein</fullName>
    </submittedName>
</protein>
<comment type="caution">
    <text evidence="2">The sequence shown here is derived from an EMBL/GenBank/DDBJ whole genome shotgun (WGS) entry which is preliminary data.</text>
</comment>
<evidence type="ECO:0000256" key="1">
    <source>
        <dbReference type="SAM" id="SignalP"/>
    </source>
</evidence>
<organism evidence="2 3">
    <name type="scientific">Tritonibacter scottomollicae</name>
    <name type="common">Epibacterium scottomollicae</name>
    <dbReference type="NCBI Taxonomy" id="483013"/>
    <lineage>
        <taxon>Bacteria</taxon>
        <taxon>Pseudomonadati</taxon>
        <taxon>Pseudomonadota</taxon>
        <taxon>Alphaproteobacteria</taxon>
        <taxon>Rhodobacterales</taxon>
        <taxon>Paracoccaceae</taxon>
        <taxon>Tritonibacter</taxon>
    </lineage>
</organism>
<accession>A0A2T1AJS5</accession>
<dbReference type="Pfam" id="PF06282">
    <property type="entry name" value="DUF1036"/>
    <property type="match status" value="1"/>
</dbReference>
<dbReference type="RefSeq" id="WP_106162847.1">
    <property type="nucleotide sequence ID" value="NZ_PVUF01000003.1"/>
</dbReference>
<dbReference type="EMBL" id="PVUF01000003">
    <property type="protein sequence ID" value="PRZ48813.1"/>
    <property type="molecule type" value="Genomic_DNA"/>
</dbReference>
<evidence type="ECO:0000313" key="2">
    <source>
        <dbReference type="EMBL" id="PRZ48813.1"/>
    </source>
</evidence>
<name>A0A2T1AJS5_TRISK</name>
<evidence type="ECO:0000313" key="3">
    <source>
        <dbReference type="Proteomes" id="UP000237718"/>
    </source>
</evidence>
<feature type="chain" id="PRO_5015643697" evidence="1">
    <location>
        <begin position="25"/>
        <end position="335"/>
    </location>
</feature>
<feature type="signal peptide" evidence="1">
    <location>
        <begin position="1"/>
        <end position="24"/>
    </location>
</feature>
<dbReference type="InterPro" id="IPR009380">
    <property type="entry name" value="DUF1036"/>
</dbReference>